<sequence>MDDLKFIAAVLVLFVAALAFHITSYKWRKEDAEAQAEWDKEKAYLEWMHAEPSQVGPVQSKYLWLIGPLAWVFTVALGILVLSRNSGSI</sequence>
<gene>
    <name evidence="2" type="ORF">GHO29_19995</name>
</gene>
<name>A0A7X1Y3S4_9PSED</name>
<keyword evidence="1" id="KW-0472">Membrane</keyword>
<evidence type="ECO:0000256" key="1">
    <source>
        <dbReference type="SAM" id="Phobius"/>
    </source>
</evidence>
<evidence type="ECO:0000313" key="3">
    <source>
        <dbReference type="Proteomes" id="UP000437970"/>
    </source>
</evidence>
<dbReference type="RefSeq" id="WP_143517959.1">
    <property type="nucleotide sequence ID" value="NZ_WIVW01000039.1"/>
</dbReference>
<dbReference type="EMBL" id="WIVW01000039">
    <property type="protein sequence ID" value="MQU28753.1"/>
    <property type="molecule type" value="Genomic_DNA"/>
</dbReference>
<protein>
    <submittedName>
        <fullName evidence="2">Uncharacterized protein</fullName>
    </submittedName>
</protein>
<organism evidence="2 3">
    <name type="scientific">Pseudomonas helleri</name>
    <dbReference type="NCBI Taxonomy" id="1608996"/>
    <lineage>
        <taxon>Bacteria</taxon>
        <taxon>Pseudomonadati</taxon>
        <taxon>Pseudomonadota</taxon>
        <taxon>Gammaproteobacteria</taxon>
        <taxon>Pseudomonadales</taxon>
        <taxon>Pseudomonadaceae</taxon>
        <taxon>Pseudomonas</taxon>
    </lineage>
</organism>
<feature type="transmembrane region" description="Helical" evidence="1">
    <location>
        <begin position="62"/>
        <end position="82"/>
    </location>
</feature>
<keyword evidence="1" id="KW-1133">Transmembrane helix</keyword>
<keyword evidence="1" id="KW-0812">Transmembrane</keyword>
<dbReference type="Proteomes" id="UP000437970">
    <property type="component" value="Unassembled WGS sequence"/>
</dbReference>
<reference evidence="2 3" key="1">
    <citation type="submission" date="2019-10" db="EMBL/GenBank/DDBJ databases">
        <title>Evaluation of single-gene subtyping targets for Pseudomonas.</title>
        <authorList>
            <person name="Reichler S.J."/>
            <person name="Orsi R.H."/>
            <person name="Wiedmann M."/>
            <person name="Martin N.H."/>
            <person name="Murphy S.I."/>
        </authorList>
    </citation>
    <scope>NUCLEOTIDE SEQUENCE [LARGE SCALE GENOMIC DNA]</scope>
    <source>
        <strain evidence="2 3">FSL R10-1984</strain>
    </source>
</reference>
<accession>A0A7X1Y3S4</accession>
<evidence type="ECO:0000313" key="2">
    <source>
        <dbReference type="EMBL" id="MQU28753.1"/>
    </source>
</evidence>
<comment type="caution">
    <text evidence="2">The sequence shown here is derived from an EMBL/GenBank/DDBJ whole genome shotgun (WGS) entry which is preliminary data.</text>
</comment>
<proteinExistence type="predicted"/>
<dbReference type="AlphaFoldDB" id="A0A7X1Y3S4"/>